<gene>
    <name evidence="1" type="ORF">RRG08_021007</name>
</gene>
<keyword evidence="2" id="KW-1185">Reference proteome</keyword>
<comment type="caution">
    <text evidence="1">The sequence shown here is derived from an EMBL/GenBank/DDBJ whole genome shotgun (WGS) entry which is preliminary data.</text>
</comment>
<protein>
    <submittedName>
        <fullName evidence="1">Uncharacterized protein</fullName>
    </submittedName>
</protein>
<proteinExistence type="predicted"/>
<evidence type="ECO:0000313" key="2">
    <source>
        <dbReference type="Proteomes" id="UP001283361"/>
    </source>
</evidence>
<dbReference type="AlphaFoldDB" id="A0AAE1D3R1"/>
<evidence type="ECO:0000313" key="1">
    <source>
        <dbReference type="EMBL" id="KAK3756269.1"/>
    </source>
</evidence>
<dbReference type="Proteomes" id="UP001283361">
    <property type="component" value="Unassembled WGS sequence"/>
</dbReference>
<sequence length="157" mass="17349">MNLIIFAQDITRLQASARKDVKICRSVGEHIPSAHSPRPWGHGQVNKILNVASSGCSTREEQVEEEEKKVWNNNLTLRAAIMWNISGHGTTNNLTLRAAIMWNISRGASRELGVESSNCSRAYIQEFDTPPVNQNNASLAGVGGYARSRQTGDWVCE</sequence>
<name>A0AAE1D3R1_9GAST</name>
<accession>A0AAE1D3R1</accession>
<dbReference type="EMBL" id="JAWDGP010005529">
    <property type="protein sequence ID" value="KAK3756269.1"/>
    <property type="molecule type" value="Genomic_DNA"/>
</dbReference>
<reference evidence="1" key="1">
    <citation type="journal article" date="2023" name="G3 (Bethesda)">
        <title>A reference genome for the long-term kleptoplast-retaining sea slug Elysia crispata morphotype clarki.</title>
        <authorList>
            <person name="Eastman K.E."/>
            <person name="Pendleton A.L."/>
            <person name="Shaikh M.A."/>
            <person name="Suttiyut T."/>
            <person name="Ogas R."/>
            <person name="Tomko P."/>
            <person name="Gavelis G."/>
            <person name="Widhalm J.R."/>
            <person name="Wisecaver J.H."/>
        </authorList>
    </citation>
    <scope>NUCLEOTIDE SEQUENCE</scope>
    <source>
        <strain evidence="1">ECLA1</strain>
    </source>
</reference>
<organism evidence="1 2">
    <name type="scientific">Elysia crispata</name>
    <name type="common">lettuce slug</name>
    <dbReference type="NCBI Taxonomy" id="231223"/>
    <lineage>
        <taxon>Eukaryota</taxon>
        <taxon>Metazoa</taxon>
        <taxon>Spiralia</taxon>
        <taxon>Lophotrochozoa</taxon>
        <taxon>Mollusca</taxon>
        <taxon>Gastropoda</taxon>
        <taxon>Heterobranchia</taxon>
        <taxon>Euthyneura</taxon>
        <taxon>Panpulmonata</taxon>
        <taxon>Sacoglossa</taxon>
        <taxon>Placobranchoidea</taxon>
        <taxon>Plakobranchidae</taxon>
        <taxon>Elysia</taxon>
    </lineage>
</organism>